<protein>
    <submittedName>
        <fullName evidence="1">Uncharacterized protein</fullName>
    </submittedName>
</protein>
<sequence length="330" mass="35785">MEALLTLSFDNISSRNPSKIRKGLRQLESLLAQICLSSSSSSSTPKHKRTPSVVPPSTSAAQREPRKLSSLVEDPAFREFFRLQEGFEYNCASRLISCLERVLGLGNSGVNDMLILSTLELLQGVLLLHPPSRKLFGKEIYMNLLLDLLDLDTPPAVQSLSIHCLVTTLLGTPANTRTFEAIDGLLTVTSLFKSKSTAKSVKTKVLEFLYFYLMDESPSRTCSSSSTTTTPTGTNTPATAIRVSAGAGGAKAALQEVFEKGRHGSNGKSTVSSDETLVHDEDDGKTRLTRTTEEKQRILGRYLSNVEDLVEDLRESVPFGVAGGSVGVRA</sequence>
<organism evidence="1 2">
    <name type="scientific">Coniosporium uncinatum</name>
    <dbReference type="NCBI Taxonomy" id="93489"/>
    <lineage>
        <taxon>Eukaryota</taxon>
        <taxon>Fungi</taxon>
        <taxon>Dikarya</taxon>
        <taxon>Ascomycota</taxon>
        <taxon>Pezizomycotina</taxon>
        <taxon>Dothideomycetes</taxon>
        <taxon>Dothideomycetes incertae sedis</taxon>
        <taxon>Coniosporium</taxon>
    </lineage>
</organism>
<gene>
    <name evidence="1" type="ORF">LTS18_004365</name>
</gene>
<keyword evidence="2" id="KW-1185">Reference proteome</keyword>
<reference evidence="1" key="1">
    <citation type="submission" date="2024-09" db="EMBL/GenBank/DDBJ databases">
        <title>Black Yeasts Isolated from many extreme environments.</title>
        <authorList>
            <person name="Coleine C."/>
            <person name="Stajich J.E."/>
            <person name="Selbmann L."/>
        </authorList>
    </citation>
    <scope>NUCLEOTIDE SEQUENCE</scope>
    <source>
        <strain evidence="1">CCFEE 5737</strain>
    </source>
</reference>
<accession>A0ACC3D5R8</accession>
<proteinExistence type="predicted"/>
<evidence type="ECO:0000313" key="2">
    <source>
        <dbReference type="Proteomes" id="UP001186974"/>
    </source>
</evidence>
<name>A0ACC3D5R8_9PEZI</name>
<dbReference type="EMBL" id="JAWDJW010007348">
    <property type="protein sequence ID" value="KAK3062319.1"/>
    <property type="molecule type" value="Genomic_DNA"/>
</dbReference>
<evidence type="ECO:0000313" key="1">
    <source>
        <dbReference type="EMBL" id="KAK3062319.1"/>
    </source>
</evidence>
<dbReference type="Proteomes" id="UP001186974">
    <property type="component" value="Unassembled WGS sequence"/>
</dbReference>
<comment type="caution">
    <text evidence="1">The sequence shown here is derived from an EMBL/GenBank/DDBJ whole genome shotgun (WGS) entry which is preliminary data.</text>
</comment>